<dbReference type="SUPFAM" id="SSF46689">
    <property type="entry name" value="Homeodomain-like"/>
    <property type="match status" value="1"/>
</dbReference>
<dbReference type="AlphaFoldDB" id="A0A829CW50"/>
<sequence>MNMNKKGKYSPEFKEQAVKRTLSGSFTIKEVAGSLGISYFVLRQWRGEYLKKSEDQLPLTDKQLKESEEAEKASEGKSETERGSYYPKKVCRHAFPRTKSRLMFMETHRFEYSTQSMANVLGVSRSGFYQFLKRSKNELRKYNPELVEFIRKRG</sequence>
<protein>
    <submittedName>
        <fullName evidence="2">Transposase</fullName>
    </submittedName>
</protein>
<proteinExistence type="predicted"/>
<dbReference type="Proteomes" id="UP000012329">
    <property type="component" value="Unassembled WGS sequence"/>
</dbReference>
<name>A0A829CW50_LEPIR</name>
<dbReference type="EMBL" id="AFJL02000207">
    <property type="protein sequence ID" value="EMY03133.1"/>
    <property type="molecule type" value="Genomic_DNA"/>
</dbReference>
<dbReference type="Pfam" id="PF01527">
    <property type="entry name" value="HTH_Tnp_1"/>
    <property type="match status" value="1"/>
</dbReference>
<dbReference type="InterPro" id="IPR009057">
    <property type="entry name" value="Homeodomain-like_sf"/>
</dbReference>
<comment type="caution">
    <text evidence="2">The sequence shown here is derived from an EMBL/GenBank/DDBJ whole genome shotgun (WGS) entry which is preliminary data.</text>
</comment>
<evidence type="ECO:0000313" key="2">
    <source>
        <dbReference type="EMBL" id="EMY03133.1"/>
    </source>
</evidence>
<evidence type="ECO:0000313" key="3">
    <source>
        <dbReference type="Proteomes" id="UP000012329"/>
    </source>
</evidence>
<reference evidence="2 3" key="1">
    <citation type="submission" date="2013-02" db="EMBL/GenBank/DDBJ databases">
        <authorList>
            <person name="Harkins D.M."/>
            <person name="Durkin A.S."/>
            <person name="Brinkac L.M."/>
            <person name="Haft D.H."/>
            <person name="Selengut J.D."/>
            <person name="Sanka R."/>
            <person name="DePew J."/>
            <person name="Purushe J."/>
            <person name="Whelen A.C."/>
            <person name="Vinetz J.M."/>
            <person name="Sutton G.G."/>
            <person name="Nierman W.C."/>
            <person name="Fouts D.E."/>
        </authorList>
    </citation>
    <scope>NUCLEOTIDE SEQUENCE [LARGE SCALE GENOMIC DNA]</scope>
    <source>
        <strain evidence="2 3">2002000626</strain>
    </source>
</reference>
<feature type="compositionally biased region" description="Basic and acidic residues" evidence="1">
    <location>
        <begin position="62"/>
        <end position="82"/>
    </location>
</feature>
<dbReference type="GO" id="GO:0003677">
    <property type="term" value="F:DNA binding"/>
    <property type="evidence" value="ECO:0007669"/>
    <property type="project" value="InterPro"/>
</dbReference>
<organism evidence="2 3">
    <name type="scientific">Leptospira interrogans str. 2002000626</name>
    <dbReference type="NCBI Taxonomy" id="996803"/>
    <lineage>
        <taxon>Bacteria</taxon>
        <taxon>Pseudomonadati</taxon>
        <taxon>Spirochaetota</taxon>
        <taxon>Spirochaetia</taxon>
        <taxon>Leptospirales</taxon>
        <taxon>Leptospiraceae</taxon>
        <taxon>Leptospira</taxon>
    </lineage>
</organism>
<accession>A0A829CW50</accession>
<feature type="region of interest" description="Disordered" evidence="1">
    <location>
        <begin position="60"/>
        <end position="82"/>
    </location>
</feature>
<dbReference type="GO" id="GO:0006313">
    <property type="term" value="P:DNA transposition"/>
    <property type="evidence" value="ECO:0007669"/>
    <property type="project" value="InterPro"/>
</dbReference>
<evidence type="ECO:0000256" key="1">
    <source>
        <dbReference type="SAM" id="MobiDB-lite"/>
    </source>
</evidence>
<gene>
    <name evidence="2" type="ORF">LEP1GSC029_5103</name>
</gene>
<dbReference type="GO" id="GO:0004803">
    <property type="term" value="F:transposase activity"/>
    <property type="evidence" value="ECO:0007669"/>
    <property type="project" value="InterPro"/>
</dbReference>
<dbReference type="SUPFAM" id="SSF88659">
    <property type="entry name" value="Sigma3 and sigma4 domains of RNA polymerase sigma factors"/>
    <property type="match status" value="1"/>
</dbReference>
<dbReference type="Gene3D" id="1.10.10.60">
    <property type="entry name" value="Homeodomain-like"/>
    <property type="match status" value="1"/>
</dbReference>
<dbReference type="InterPro" id="IPR002514">
    <property type="entry name" value="Transposase_8"/>
</dbReference>
<dbReference type="InterPro" id="IPR013324">
    <property type="entry name" value="RNA_pol_sigma_r3/r4-like"/>
</dbReference>